<evidence type="ECO:0000313" key="2">
    <source>
        <dbReference type="Proteomes" id="UP000001096"/>
    </source>
</evidence>
<dbReference type="Proteomes" id="UP000001096">
    <property type="component" value="Unassembled WGS sequence"/>
</dbReference>
<dbReference type="EMBL" id="AGWX01000001">
    <property type="protein sequence ID" value="EKS42104.1"/>
    <property type="molecule type" value="Genomic_DNA"/>
</dbReference>
<dbReference type="AlphaFoldDB" id="K8PMT2"/>
<sequence>MSSKASGLKSAIDAFIQRRGIEAGMDQNLMKEAIHLHLLSALSEAGVLRHVIFQGGTALRLCYGGERYSEDLDFVCGKAGAYLKDVEFNALVDKALETTKRTLQRDFDIDAAQITLKRPAQPELVKGSNVNVAAWQIVVPVNPTPKTPKSRIKIEFANVPSYDSKPLTVSATPGLVQIQDVILNAETPNEILADKAVALTARAALKFRDVWDVWFLVNKLGATPDREMVLKKFADYGTPDIAVKANARLDELAKDATAMAFYAEMKRFLPSARVVQMSQMNLQHTMLADSADLIRKTVV</sequence>
<dbReference type="PATRIC" id="fig|883078.3.peg.1233"/>
<accession>K8PMT2</accession>
<keyword evidence="2" id="KW-1185">Reference proteome</keyword>
<evidence type="ECO:0000313" key="1">
    <source>
        <dbReference type="EMBL" id="EKS42104.1"/>
    </source>
</evidence>
<comment type="caution">
    <text evidence="1">The sequence shown here is derived from an EMBL/GenBank/DDBJ whole genome shotgun (WGS) entry which is preliminary data.</text>
</comment>
<gene>
    <name evidence="1" type="ORF">HMPREF9695_01196</name>
</gene>
<dbReference type="HOGENOM" id="CLU_064464_0_0_5"/>
<dbReference type="RefSeq" id="WP_006019917.1">
    <property type="nucleotide sequence ID" value="NZ_KB375282.1"/>
</dbReference>
<protein>
    <recommendedName>
        <fullName evidence="3">Nucleotidyl transferase AbiEii/AbiGii toxin family protein</fullName>
    </recommendedName>
</protein>
<name>K8PMT2_9BRAD</name>
<dbReference type="InterPro" id="IPR014942">
    <property type="entry name" value="AbiEii"/>
</dbReference>
<evidence type="ECO:0008006" key="3">
    <source>
        <dbReference type="Google" id="ProtNLM"/>
    </source>
</evidence>
<organism evidence="1 2">
    <name type="scientific">Afipia broomeae ATCC 49717</name>
    <dbReference type="NCBI Taxonomy" id="883078"/>
    <lineage>
        <taxon>Bacteria</taxon>
        <taxon>Pseudomonadati</taxon>
        <taxon>Pseudomonadota</taxon>
        <taxon>Alphaproteobacteria</taxon>
        <taxon>Hyphomicrobiales</taxon>
        <taxon>Nitrobacteraceae</taxon>
        <taxon>Afipia</taxon>
    </lineage>
</organism>
<dbReference type="Gene3D" id="3.10.450.620">
    <property type="entry name" value="JHP933, nucleotidyltransferase-like core domain"/>
    <property type="match status" value="1"/>
</dbReference>
<reference evidence="1 2" key="1">
    <citation type="submission" date="2012-04" db="EMBL/GenBank/DDBJ databases">
        <title>The Genome Sequence of Afipia broomeae ATCC 49717.</title>
        <authorList>
            <consortium name="The Broad Institute Genome Sequencing Platform"/>
            <person name="Earl A."/>
            <person name="Ward D."/>
            <person name="Feldgarden M."/>
            <person name="Gevers D."/>
            <person name="Huys G."/>
            <person name="Walker B."/>
            <person name="Young S.K."/>
            <person name="Zeng Q."/>
            <person name="Gargeya S."/>
            <person name="Fitzgerald M."/>
            <person name="Haas B."/>
            <person name="Abouelleil A."/>
            <person name="Alvarado L."/>
            <person name="Arachchi H.M."/>
            <person name="Berlin A."/>
            <person name="Chapman S.B."/>
            <person name="Goldberg J."/>
            <person name="Griggs A."/>
            <person name="Gujja S."/>
            <person name="Hansen M."/>
            <person name="Howarth C."/>
            <person name="Imamovic A."/>
            <person name="Larimer J."/>
            <person name="McCowen C."/>
            <person name="Montmayeur A."/>
            <person name="Murphy C."/>
            <person name="Neiman D."/>
            <person name="Pearson M."/>
            <person name="Priest M."/>
            <person name="Roberts A."/>
            <person name="Saif S."/>
            <person name="Shea T."/>
            <person name="Sisk P."/>
            <person name="Sykes S."/>
            <person name="Wortman J."/>
            <person name="Nusbaum C."/>
            <person name="Birren B."/>
        </authorList>
    </citation>
    <scope>NUCLEOTIDE SEQUENCE [LARGE SCALE GENOMIC DNA]</scope>
    <source>
        <strain evidence="1 2">ATCC 49717</strain>
    </source>
</reference>
<dbReference type="Pfam" id="PF08843">
    <property type="entry name" value="AbiEii"/>
    <property type="match status" value="1"/>
</dbReference>
<proteinExistence type="predicted"/>
<dbReference type="eggNOG" id="COG2253">
    <property type="taxonomic scope" value="Bacteria"/>
</dbReference>